<dbReference type="EMBL" id="GG662232">
    <property type="protein sequence ID" value="EAS07347.1"/>
    <property type="molecule type" value="Genomic_DNA"/>
</dbReference>
<dbReference type="RefSeq" id="XP_001027589.1">
    <property type="nucleotide sequence ID" value="XM_001027589.1"/>
</dbReference>
<name>Q24HU0_TETTS</name>
<dbReference type="HOGENOM" id="CLU_3145820_0_0_1"/>
<reference evidence="2" key="1">
    <citation type="journal article" date="2006" name="PLoS Biol.">
        <title>Macronuclear genome sequence of the ciliate Tetrahymena thermophila, a model eukaryote.</title>
        <authorList>
            <person name="Eisen J.A."/>
            <person name="Coyne R.S."/>
            <person name="Wu M."/>
            <person name="Wu D."/>
            <person name="Thiagarajan M."/>
            <person name="Wortman J.R."/>
            <person name="Badger J.H."/>
            <person name="Ren Q."/>
            <person name="Amedeo P."/>
            <person name="Jones K.M."/>
            <person name="Tallon L.J."/>
            <person name="Delcher A.L."/>
            <person name="Salzberg S.L."/>
            <person name="Silva J.C."/>
            <person name="Haas B.J."/>
            <person name="Majoros W.H."/>
            <person name="Farzad M."/>
            <person name="Carlton J.M."/>
            <person name="Smith R.K. Jr."/>
            <person name="Garg J."/>
            <person name="Pearlman R.E."/>
            <person name="Karrer K.M."/>
            <person name="Sun L."/>
            <person name="Manning G."/>
            <person name="Elde N.C."/>
            <person name="Turkewitz A.P."/>
            <person name="Asai D.J."/>
            <person name="Wilkes D.E."/>
            <person name="Wang Y."/>
            <person name="Cai H."/>
            <person name="Collins K."/>
            <person name="Stewart B.A."/>
            <person name="Lee S.R."/>
            <person name="Wilamowska K."/>
            <person name="Weinberg Z."/>
            <person name="Ruzzo W.L."/>
            <person name="Wloga D."/>
            <person name="Gaertig J."/>
            <person name="Frankel J."/>
            <person name="Tsao C.-C."/>
            <person name="Gorovsky M.A."/>
            <person name="Keeling P.J."/>
            <person name="Waller R.F."/>
            <person name="Patron N.J."/>
            <person name="Cherry J.M."/>
            <person name="Stover N.A."/>
            <person name="Krieger C.J."/>
            <person name="del Toro C."/>
            <person name="Ryder H.F."/>
            <person name="Williamson S.C."/>
            <person name="Barbeau R.A."/>
            <person name="Hamilton E.P."/>
            <person name="Orias E."/>
        </authorList>
    </citation>
    <scope>NUCLEOTIDE SEQUENCE [LARGE SCALE GENOMIC DNA]</scope>
    <source>
        <strain evidence="2">SB210</strain>
    </source>
</reference>
<dbReference type="KEGG" id="tet:TTHERM_01132920"/>
<organism evidence="1 2">
    <name type="scientific">Tetrahymena thermophila (strain SB210)</name>
    <dbReference type="NCBI Taxonomy" id="312017"/>
    <lineage>
        <taxon>Eukaryota</taxon>
        <taxon>Sar</taxon>
        <taxon>Alveolata</taxon>
        <taxon>Ciliophora</taxon>
        <taxon>Intramacronucleata</taxon>
        <taxon>Oligohymenophorea</taxon>
        <taxon>Hymenostomatida</taxon>
        <taxon>Tetrahymenina</taxon>
        <taxon>Tetrahymenidae</taxon>
        <taxon>Tetrahymena</taxon>
    </lineage>
</organism>
<dbReference type="Proteomes" id="UP000009168">
    <property type="component" value="Unassembled WGS sequence"/>
</dbReference>
<proteinExistence type="predicted"/>
<gene>
    <name evidence="1" type="ORF">TTHERM_01132920</name>
</gene>
<dbReference type="AlphaFoldDB" id="Q24HU0"/>
<keyword evidence="2" id="KW-1185">Reference proteome</keyword>
<evidence type="ECO:0000313" key="1">
    <source>
        <dbReference type="EMBL" id="EAS07347.1"/>
    </source>
</evidence>
<protein>
    <submittedName>
        <fullName evidence="1">Uncharacterized protein</fullName>
    </submittedName>
</protein>
<accession>Q24HU0</accession>
<evidence type="ECO:0000313" key="2">
    <source>
        <dbReference type="Proteomes" id="UP000009168"/>
    </source>
</evidence>
<dbReference type="GeneID" id="7824902"/>
<dbReference type="InParanoid" id="Q24HU0"/>
<sequence length="49" mass="5455">MQVKNNYDSGKNLIPREAGCLLKSQNYTCLVIRNNTFCQIHLSGLGLAD</sequence>